<dbReference type="GO" id="GO:0005886">
    <property type="term" value="C:plasma membrane"/>
    <property type="evidence" value="ECO:0007669"/>
    <property type="project" value="UniProtKB-SubCell"/>
</dbReference>
<organism evidence="11">
    <name type="scientific">Trypanosoma brucei</name>
    <dbReference type="NCBI Taxonomy" id="5691"/>
    <lineage>
        <taxon>Eukaryota</taxon>
        <taxon>Discoba</taxon>
        <taxon>Euglenozoa</taxon>
        <taxon>Kinetoplastea</taxon>
        <taxon>Metakinetoplastina</taxon>
        <taxon>Trypanosomatida</taxon>
        <taxon>Trypanosomatidae</taxon>
        <taxon>Trypanosoma</taxon>
    </lineage>
</organism>
<protein>
    <submittedName>
        <fullName evidence="11 12">Variant surface glycoprotein</fullName>
    </submittedName>
</protein>
<dbReference type="EMBL" id="KX701572">
    <property type="protein sequence ID" value="APD75528.1"/>
    <property type="molecule type" value="Genomic_DNA"/>
</dbReference>
<proteinExistence type="predicted"/>
<evidence type="ECO:0000256" key="5">
    <source>
        <dbReference type="ARBA" id="ARBA00022729"/>
    </source>
</evidence>
<reference evidence="12" key="2">
    <citation type="submission" date="2016-12" db="EMBL/GenBank/DDBJ databases">
        <title>Extending the VSGnome of Trypanosoma brucei strain TREU927.</title>
        <authorList>
            <person name="Cross G.A."/>
        </authorList>
    </citation>
    <scope>NUCLEOTIDE SEQUENCE</scope>
    <source>
        <strain evidence="12">Tb927.99.1686</strain>
    </source>
</reference>
<accession>A0A1J0RCP2</accession>
<evidence type="ECO:0000313" key="11">
    <source>
        <dbReference type="EMBL" id="APD75528.1"/>
    </source>
</evidence>
<evidence type="ECO:0000256" key="3">
    <source>
        <dbReference type="ARBA" id="ARBA00022475"/>
    </source>
</evidence>
<comment type="function">
    <text evidence="1">VSG forms a coat on the surface of the parasite. The trypanosome evades the immune response of the host by expressing a series of antigenically distinct VSGs from an estimated 1000 VSG genes.</text>
</comment>
<dbReference type="InterPro" id="IPR025932">
    <property type="entry name" value="Trypano_VSG_B_N_dom"/>
</dbReference>
<evidence type="ECO:0000256" key="2">
    <source>
        <dbReference type="ARBA" id="ARBA00004609"/>
    </source>
</evidence>
<evidence type="ECO:0000256" key="9">
    <source>
        <dbReference type="SAM" id="MobiDB-lite"/>
    </source>
</evidence>
<keyword evidence="7" id="KW-0325">Glycoprotein</keyword>
<evidence type="ECO:0000256" key="7">
    <source>
        <dbReference type="ARBA" id="ARBA00023180"/>
    </source>
</evidence>
<keyword evidence="5" id="KW-0732">Signal</keyword>
<dbReference type="Pfam" id="PF13206">
    <property type="entry name" value="VSG_B"/>
    <property type="match status" value="1"/>
</dbReference>
<evidence type="ECO:0000256" key="4">
    <source>
        <dbReference type="ARBA" id="ARBA00022622"/>
    </source>
</evidence>
<evidence type="ECO:0000256" key="8">
    <source>
        <dbReference type="ARBA" id="ARBA00023288"/>
    </source>
</evidence>
<comment type="subcellular location">
    <subcellularLocation>
        <location evidence="2">Cell membrane</location>
        <topology evidence="2">Lipid-anchor</topology>
        <topology evidence="2">GPI-anchor</topology>
    </subcellularLocation>
</comment>
<dbReference type="GO" id="GO:0098552">
    <property type="term" value="C:side of membrane"/>
    <property type="evidence" value="ECO:0007669"/>
    <property type="project" value="UniProtKB-KW"/>
</dbReference>
<feature type="domain" description="Trypanosome variant surface glycoprotein B-type N-terminal" evidence="10">
    <location>
        <begin position="3"/>
        <end position="216"/>
    </location>
</feature>
<sequence length="305" mass="31894">MQQIKDTSDAAESRNAAATEAICRLHNEAKKALKTAVTGDAAKGDNEDAVYGTHADNYAYGGAGNQGKALASDIACLCAAATATNLCDHAGGITSYDNSGSNNAAGAKTAFQALKGRCGKRENDGFVSPSKIDAALAGFTALFGTSAKTGNNPENIIGGSGGDDTCDGTDTAKACVNYNGVIENKDITTIPWVKQLFKAKKILLEAEKQRLQLSTNNALLYSLTTQTWAVYATLGIQKDRQTEASPSEQVKAAITPACNERERPTCTDPCEWEEKDEKGECKPKAGTKNPVEGAGETPREGAAST</sequence>
<evidence type="ECO:0000256" key="1">
    <source>
        <dbReference type="ARBA" id="ARBA00002523"/>
    </source>
</evidence>
<feature type="region of interest" description="Disordered" evidence="9">
    <location>
        <begin position="261"/>
        <end position="305"/>
    </location>
</feature>
<keyword evidence="3" id="KW-1003">Cell membrane</keyword>
<keyword evidence="4" id="KW-0336">GPI-anchor</keyword>
<dbReference type="InterPro" id="IPR027446">
    <property type="entry name" value="VSG_C_dom_sf"/>
</dbReference>
<evidence type="ECO:0000313" key="12">
    <source>
        <dbReference type="EMBL" id="ARB50849.1"/>
    </source>
</evidence>
<keyword evidence="6" id="KW-0472">Membrane</keyword>
<reference evidence="11" key="1">
    <citation type="submission" date="2016-08" db="EMBL/GenBank/DDBJ databases">
        <title>VSG repertoire of Trypanosoma brucei EATRO 1125.</title>
        <authorList>
            <person name="Cross G.A."/>
        </authorList>
    </citation>
    <scope>NUCLEOTIDE SEQUENCE</scope>
    <source>
        <strain evidence="11">EATRO 1125</strain>
    </source>
</reference>
<dbReference type="SUPFAM" id="SSF118251">
    <property type="entry name" value="Variant surface glycoprotein MITAT 1.2, VSG 221, C-terminal domain"/>
    <property type="match status" value="1"/>
</dbReference>
<dbReference type="VEuPathDB" id="TriTrypDB:Tb427_000430100"/>
<dbReference type="EMBL" id="KY404598">
    <property type="protein sequence ID" value="ARB50849.1"/>
    <property type="molecule type" value="Genomic_DNA"/>
</dbReference>
<keyword evidence="8" id="KW-0449">Lipoprotein</keyword>
<evidence type="ECO:0000256" key="6">
    <source>
        <dbReference type="ARBA" id="ARBA00023136"/>
    </source>
</evidence>
<dbReference type="AlphaFoldDB" id="A0A1J0RCP2"/>
<evidence type="ECO:0000259" key="10">
    <source>
        <dbReference type="Pfam" id="PF13206"/>
    </source>
</evidence>
<name>A0A1J0RCP2_9TRYP</name>